<accession>A0A382KAG5</accession>
<feature type="compositionally biased region" description="Basic and acidic residues" evidence="1">
    <location>
        <begin position="60"/>
        <end position="71"/>
    </location>
</feature>
<dbReference type="AlphaFoldDB" id="A0A382KAG5"/>
<dbReference type="EMBL" id="UINC01079444">
    <property type="protein sequence ID" value="SVC21450.1"/>
    <property type="molecule type" value="Genomic_DNA"/>
</dbReference>
<name>A0A382KAG5_9ZZZZ</name>
<reference evidence="2" key="1">
    <citation type="submission" date="2018-05" db="EMBL/GenBank/DDBJ databases">
        <authorList>
            <person name="Lanie J.A."/>
            <person name="Ng W.-L."/>
            <person name="Kazmierczak K.M."/>
            <person name="Andrzejewski T.M."/>
            <person name="Davidsen T.M."/>
            <person name="Wayne K.J."/>
            <person name="Tettelin H."/>
            <person name="Glass J.I."/>
            <person name="Rusch D."/>
            <person name="Podicherti R."/>
            <person name="Tsui H.-C.T."/>
            <person name="Winkler M.E."/>
        </authorList>
    </citation>
    <scope>NUCLEOTIDE SEQUENCE</scope>
</reference>
<gene>
    <name evidence="2" type="ORF">METZ01_LOCUS274304</name>
</gene>
<feature type="compositionally biased region" description="Basic residues" evidence="1">
    <location>
        <begin position="1"/>
        <end position="25"/>
    </location>
</feature>
<evidence type="ECO:0000256" key="1">
    <source>
        <dbReference type="SAM" id="MobiDB-lite"/>
    </source>
</evidence>
<sequence>MKGKQERRKNRMKKKQYMKKYRRSSGAKALQRKGDRLKKMGKTATGRDISVQGGAGAAQRAKEKKQELQKR</sequence>
<evidence type="ECO:0000313" key="2">
    <source>
        <dbReference type="EMBL" id="SVC21450.1"/>
    </source>
</evidence>
<protein>
    <submittedName>
        <fullName evidence="2">Uncharacterized protein</fullName>
    </submittedName>
</protein>
<organism evidence="2">
    <name type="scientific">marine metagenome</name>
    <dbReference type="NCBI Taxonomy" id="408172"/>
    <lineage>
        <taxon>unclassified sequences</taxon>
        <taxon>metagenomes</taxon>
        <taxon>ecological metagenomes</taxon>
    </lineage>
</organism>
<feature type="region of interest" description="Disordered" evidence="1">
    <location>
        <begin position="1"/>
        <end position="71"/>
    </location>
</feature>
<proteinExistence type="predicted"/>